<accession>A0A517N530</accession>
<dbReference type="EMBL" id="CP036525">
    <property type="protein sequence ID" value="QDT02128.1"/>
    <property type="molecule type" value="Genomic_DNA"/>
</dbReference>
<evidence type="ECO:0000313" key="2">
    <source>
        <dbReference type="EMBL" id="QDT02128.1"/>
    </source>
</evidence>
<sequence>MKDPFVLSEWDRLCDRLRKCAESIARDVDEKAEFLRQSDQFAQQSPPQRYRDLLERTAAASRLAVQWQDERAVGFKHEEEMIDEASDESFPASDPPTFTHAHA</sequence>
<protein>
    <submittedName>
        <fullName evidence="2">Uncharacterized protein</fullName>
    </submittedName>
</protein>
<organism evidence="2 3">
    <name type="scientific">Rubripirellula lacrimiformis</name>
    <dbReference type="NCBI Taxonomy" id="1930273"/>
    <lineage>
        <taxon>Bacteria</taxon>
        <taxon>Pseudomonadati</taxon>
        <taxon>Planctomycetota</taxon>
        <taxon>Planctomycetia</taxon>
        <taxon>Pirellulales</taxon>
        <taxon>Pirellulaceae</taxon>
        <taxon>Rubripirellula</taxon>
    </lineage>
</organism>
<evidence type="ECO:0000256" key="1">
    <source>
        <dbReference type="SAM" id="MobiDB-lite"/>
    </source>
</evidence>
<feature type="region of interest" description="Disordered" evidence="1">
    <location>
        <begin position="81"/>
        <end position="103"/>
    </location>
</feature>
<evidence type="ECO:0000313" key="3">
    <source>
        <dbReference type="Proteomes" id="UP000318538"/>
    </source>
</evidence>
<name>A0A517N530_9BACT</name>
<dbReference type="Proteomes" id="UP000318538">
    <property type="component" value="Chromosome"/>
</dbReference>
<proteinExistence type="predicted"/>
<dbReference type="AlphaFoldDB" id="A0A517N530"/>
<reference evidence="2 3" key="1">
    <citation type="submission" date="2019-02" db="EMBL/GenBank/DDBJ databases">
        <title>Deep-cultivation of Planctomycetes and their phenomic and genomic characterization uncovers novel biology.</title>
        <authorList>
            <person name="Wiegand S."/>
            <person name="Jogler M."/>
            <person name="Boedeker C."/>
            <person name="Pinto D."/>
            <person name="Vollmers J."/>
            <person name="Rivas-Marin E."/>
            <person name="Kohn T."/>
            <person name="Peeters S.H."/>
            <person name="Heuer A."/>
            <person name="Rast P."/>
            <person name="Oberbeckmann S."/>
            <person name="Bunk B."/>
            <person name="Jeske O."/>
            <person name="Meyerdierks A."/>
            <person name="Storesund J.E."/>
            <person name="Kallscheuer N."/>
            <person name="Luecker S."/>
            <person name="Lage O.M."/>
            <person name="Pohl T."/>
            <person name="Merkel B.J."/>
            <person name="Hornburger P."/>
            <person name="Mueller R.-W."/>
            <person name="Bruemmer F."/>
            <person name="Labrenz M."/>
            <person name="Spormann A.M."/>
            <person name="Op den Camp H."/>
            <person name="Overmann J."/>
            <person name="Amann R."/>
            <person name="Jetten M.S.M."/>
            <person name="Mascher T."/>
            <person name="Medema M.H."/>
            <person name="Devos D.P."/>
            <person name="Kaster A.-K."/>
            <person name="Ovreas L."/>
            <person name="Rohde M."/>
            <person name="Galperin M.Y."/>
            <person name="Jogler C."/>
        </authorList>
    </citation>
    <scope>NUCLEOTIDE SEQUENCE [LARGE SCALE GENOMIC DNA]</scope>
    <source>
        <strain evidence="2 3">K22_7</strain>
    </source>
</reference>
<keyword evidence="3" id="KW-1185">Reference proteome</keyword>
<gene>
    <name evidence="2" type="ORF">K227x_04990</name>
</gene>
<dbReference type="RefSeq" id="WP_145167893.1">
    <property type="nucleotide sequence ID" value="NZ_CP036525.1"/>
</dbReference>
<dbReference type="KEGG" id="rlc:K227x_04990"/>
<dbReference type="OrthoDB" id="276288at2"/>